<dbReference type="InterPro" id="IPR005225">
    <property type="entry name" value="Small_GTP-bd"/>
</dbReference>
<evidence type="ECO:0000256" key="3">
    <source>
        <dbReference type="ARBA" id="ARBA00022517"/>
    </source>
</evidence>
<reference evidence="14" key="1">
    <citation type="submission" date="2017-12" db="EMBL/GenBank/DDBJ databases">
        <title>Draft genome sequence of Telmatospirillum siberiense 26-4b1T, an acidotolerant peatland alphaproteobacterium potentially involved in sulfur cycling.</title>
        <authorList>
            <person name="Hausmann B."/>
            <person name="Pjevac P."/>
            <person name="Schreck K."/>
            <person name="Herbold C.W."/>
            <person name="Daims H."/>
            <person name="Wagner M."/>
            <person name="Pester M."/>
            <person name="Loy A."/>
        </authorList>
    </citation>
    <scope>NUCLEOTIDE SEQUENCE [LARGE SCALE GENOMIC DNA]</scope>
    <source>
        <strain evidence="14">26-4b1</strain>
    </source>
</reference>
<feature type="domain" description="EngA-type G" evidence="12">
    <location>
        <begin position="3"/>
        <end position="167"/>
    </location>
</feature>
<dbReference type="NCBIfam" id="TIGR00231">
    <property type="entry name" value="small_GTP"/>
    <property type="match status" value="2"/>
</dbReference>
<dbReference type="Pfam" id="PF01926">
    <property type="entry name" value="MMR_HSR1"/>
    <property type="match status" value="2"/>
</dbReference>
<gene>
    <name evidence="8" type="primary">der</name>
    <name evidence="13" type="ORF">CWS72_13640</name>
</gene>
<dbReference type="Pfam" id="PF14714">
    <property type="entry name" value="KH_dom-like"/>
    <property type="match status" value="1"/>
</dbReference>
<dbReference type="GO" id="GO:0005525">
    <property type="term" value="F:GTP binding"/>
    <property type="evidence" value="ECO:0007669"/>
    <property type="project" value="UniProtKB-UniRule"/>
</dbReference>
<evidence type="ECO:0000256" key="1">
    <source>
        <dbReference type="ARBA" id="ARBA00008279"/>
    </source>
</evidence>
<sequence>MGFKVAIIGRPNVGKSTLFNRLIGRRVAIVHDRPGVTRDRREGQGGIADMAFTLIDTAGLEDATDDSIEGRMRGQTEQAIRDADVVLFLIDARAGVTPLDAFFADHLRKSPTPVILVANKCEGKAGAPGLYESYGLGLGDPVPFSAEHGEGLDDLYEALLPHARKHDGLEASPEDEDDWDWADADAGKGDDDIEDGDIHAEAEAAAAARPLQMAVVGRPNVGKSTIVNRLLGEDRMLTGPEAGLTRDAIASEWAYKGRTIRLVDTAGLRRRANVSDSVERLSTSNTIAAIRMAHVVVLVMDANAILDKQDLTIARLAIEEGRALVIVVNKWDVVEKRREALARLQDRLETSLPQVRGVPTVTMSALSGKGLDQLMDAVVDIYEIWNRRVPTSHLNRWLAEMTERHPPPATQGGRRIRLRYMTQVRTRPPTFAVFTQRADEMPDSYGRYLVNGLRETFGLPGVPIRFAMRKRRNPYADD</sequence>
<accession>A0A2N3PU31</accession>
<comment type="subunit">
    <text evidence="8">Associates with the 50S ribosomal subunit.</text>
</comment>
<evidence type="ECO:0000256" key="2">
    <source>
        <dbReference type="ARBA" id="ARBA00020953"/>
    </source>
</evidence>
<evidence type="ECO:0000313" key="14">
    <source>
        <dbReference type="Proteomes" id="UP000233293"/>
    </source>
</evidence>
<feature type="compositionally biased region" description="Acidic residues" evidence="11">
    <location>
        <begin position="172"/>
        <end position="183"/>
    </location>
</feature>
<feature type="binding site" evidence="8">
    <location>
        <begin position="56"/>
        <end position="60"/>
    </location>
    <ligand>
        <name>GTP</name>
        <dbReference type="ChEBI" id="CHEBI:37565"/>
        <label>1</label>
    </ligand>
</feature>
<name>A0A2N3PU31_9PROT</name>
<dbReference type="NCBIfam" id="TIGR03594">
    <property type="entry name" value="GTPase_EngA"/>
    <property type="match status" value="1"/>
</dbReference>
<comment type="function">
    <text evidence="8 10">GTPase that plays an essential role in the late steps of ribosome biogenesis.</text>
</comment>
<evidence type="ECO:0000256" key="8">
    <source>
        <dbReference type="HAMAP-Rule" id="MF_00195"/>
    </source>
</evidence>
<protein>
    <recommendedName>
        <fullName evidence="2 8">GTPase Der</fullName>
    </recommendedName>
    <alternativeName>
        <fullName evidence="7 8">GTP-binding protein EngA</fullName>
    </alternativeName>
</protein>
<evidence type="ECO:0000313" key="13">
    <source>
        <dbReference type="EMBL" id="PKU23914.1"/>
    </source>
</evidence>
<dbReference type="PANTHER" id="PTHR43834:SF6">
    <property type="entry name" value="GTPASE DER"/>
    <property type="match status" value="1"/>
</dbReference>
<keyword evidence="4 10" id="KW-0677">Repeat</keyword>
<keyword evidence="3 8" id="KW-0690">Ribosome biogenesis</keyword>
<evidence type="ECO:0000256" key="9">
    <source>
        <dbReference type="PROSITE-ProRule" id="PRU01049"/>
    </source>
</evidence>
<dbReference type="CDD" id="cd01894">
    <property type="entry name" value="EngA1"/>
    <property type="match status" value="1"/>
</dbReference>
<feature type="region of interest" description="Disordered" evidence="11">
    <location>
        <begin position="168"/>
        <end position="194"/>
    </location>
</feature>
<feature type="binding site" evidence="8">
    <location>
        <begin position="9"/>
        <end position="16"/>
    </location>
    <ligand>
        <name>GTP</name>
        <dbReference type="ChEBI" id="CHEBI:37565"/>
        <label>1</label>
    </ligand>
</feature>
<feature type="domain" description="EngA-type G" evidence="12">
    <location>
        <begin position="211"/>
        <end position="386"/>
    </location>
</feature>
<dbReference type="HAMAP" id="MF_00195">
    <property type="entry name" value="GTPase_Der"/>
    <property type="match status" value="1"/>
</dbReference>
<feature type="binding site" evidence="8">
    <location>
        <begin position="217"/>
        <end position="224"/>
    </location>
    <ligand>
        <name>GTP</name>
        <dbReference type="ChEBI" id="CHEBI:37565"/>
        <label>2</label>
    </ligand>
</feature>
<dbReference type="FunFam" id="3.30.300.20:FF:000004">
    <property type="entry name" value="GTPase Der"/>
    <property type="match status" value="1"/>
</dbReference>
<dbReference type="InterPro" id="IPR032859">
    <property type="entry name" value="KH_dom-like"/>
</dbReference>
<dbReference type="SUPFAM" id="SSF52540">
    <property type="entry name" value="P-loop containing nucleoside triphosphate hydrolases"/>
    <property type="match status" value="2"/>
</dbReference>
<keyword evidence="14" id="KW-1185">Reference proteome</keyword>
<dbReference type="InterPro" id="IPR016484">
    <property type="entry name" value="GTPase_Der"/>
</dbReference>
<feature type="binding site" evidence="8">
    <location>
        <begin position="329"/>
        <end position="332"/>
    </location>
    <ligand>
        <name>GTP</name>
        <dbReference type="ChEBI" id="CHEBI:37565"/>
        <label>2</label>
    </ligand>
</feature>
<dbReference type="PIRSF" id="PIRSF006485">
    <property type="entry name" value="GTP-binding_EngA"/>
    <property type="match status" value="1"/>
</dbReference>
<feature type="binding site" evidence="8">
    <location>
        <begin position="264"/>
        <end position="268"/>
    </location>
    <ligand>
        <name>GTP</name>
        <dbReference type="ChEBI" id="CHEBI:37565"/>
        <label>2</label>
    </ligand>
</feature>
<dbReference type="OrthoDB" id="9805918at2"/>
<keyword evidence="5 8" id="KW-0547">Nucleotide-binding</keyword>
<feature type="compositionally biased region" description="Basic and acidic residues" evidence="11">
    <location>
        <begin position="185"/>
        <end position="194"/>
    </location>
</feature>
<dbReference type="PRINTS" id="PR00326">
    <property type="entry name" value="GTP1OBG"/>
</dbReference>
<dbReference type="GO" id="GO:0042254">
    <property type="term" value="P:ribosome biogenesis"/>
    <property type="evidence" value="ECO:0007669"/>
    <property type="project" value="UniProtKB-KW"/>
</dbReference>
<evidence type="ECO:0000256" key="6">
    <source>
        <dbReference type="ARBA" id="ARBA00023134"/>
    </source>
</evidence>
<evidence type="ECO:0000256" key="5">
    <source>
        <dbReference type="ARBA" id="ARBA00022741"/>
    </source>
</evidence>
<evidence type="ECO:0000256" key="4">
    <source>
        <dbReference type="ARBA" id="ARBA00022737"/>
    </source>
</evidence>
<comment type="similarity">
    <text evidence="1 8 9 10">Belongs to the TRAFAC class TrmE-Era-EngA-EngB-Septin-like GTPase superfamily. EngA (Der) GTPase family.</text>
</comment>
<dbReference type="RefSeq" id="WP_101251175.1">
    <property type="nucleotide sequence ID" value="NZ_PIUM01000015.1"/>
</dbReference>
<evidence type="ECO:0000256" key="7">
    <source>
        <dbReference type="ARBA" id="ARBA00032345"/>
    </source>
</evidence>
<dbReference type="InterPro" id="IPR027417">
    <property type="entry name" value="P-loop_NTPase"/>
</dbReference>
<dbReference type="InterPro" id="IPR031166">
    <property type="entry name" value="G_ENGA"/>
</dbReference>
<dbReference type="Proteomes" id="UP000233293">
    <property type="component" value="Unassembled WGS sequence"/>
</dbReference>
<feature type="binding site" evidence="8">
    <location>
        <begin position="119"/>
        <end position="122"/>
    </location>
    <ligand>
        <name>GTP</name>
        <dbReference type="ChEBI" id="CHEBI:37565"/>
        <label>1</label>
    </ligand>
</feature>
<dbReference type="Gene3D" id="3.40.50.300">
    <property type="entry name" value="P-loop containing nucleotide triphosphate hydrolases"/>
    <property type="match status" value="2"/>
</dbReference>
<evidence type="ECO:0000256" key="11">
    <source>
        <dbReference type="SAM" id="MobiDB-lite"/>
    </source>
</evidence>
<organism evidence="13 14">
    <name type="scientific">Telmatospirillum siberiense</name>
    <dbReference type="NCBI Taxonomy" id="382514"/>
    <lineage>
        <taxon>Bacteria</taxon>
        <taxon>Pseudomonadati</taxon>
        <taxon>Pseudomonadota</taxon>
        <taxon>Alphaproteobacteria</taxon>
        <taxon>Rhodospirillales</taxon>
        <taxon>Rhodospirillaceae</taxon>
        <taxon>Telmatospirillum</taxon>
    </lineage>
</organism>
<evidence type="ECO:0000259" key="12">
    <source>
        <dbReference type="PROSITE" id="PS51712"/>
    </source>
</evidence>
<dbReference type="InterPro" id="IPR015946">
    <property type="entry name" value="KH_dom-like_a/b"/>
</dbReference>
<dbReference type="InterPro" id="IPR006073">
    <property type="entry name" value="GTP-bd"/>
</dbReference>
<dbReference type="Gene3D" id="3.30.300.20">
    <property type="match status" value="1"/>
</dbReference>
<dbReference type="AlphaFoldDB" id="A0A2N3PU31"/>
<proteinExistence type="inferred from homology"/>
<keyword evidence="6 8" id="KW-0342">GTP-binding</keyword>
<dbReference type="CDD" id="cd01895">
    <property type="entry name" value="EngA2"/>
    <property type="match status" value="1"/>
</dbReference>
<dbReference type="FunFam" id="3.40.50.300:FF:000057">
    <property type="entry name" value="GTPase Der"/>
    <property type="match status" value="1"/>
</dbReference>
<dbReference type="PROSITE" id="PS51712">
    <property type="entry name" value="G_ENGA"/>
    <property type="match status" value="2"/>
</dbReference>
<dbReference type="EMBL" id="PIUM01000015">
    <property type="protein sequence ID" value="PKU23914.1"/>
    <property type="molecule type" value="Genomic_DNA"/>
</dbReference>
<evidence type="ECO:0000256" key="10">
    <source>
        <dbReference type="RuleBase" id="RU004481"/>
    </source>
</evidence>
<dbReference type="PANTHER" id="PTHR43834">
    <property type="entry name" value="GTPASE DER"/>
    <property type="match status" value="1"/>
</dbReference>
<comment type="caution">
    <text evidence="13">The sequence shown here is derived from an EMBL/GenBank/DDBJ whole genome shotgun (WGS) entry which is preliminary data.</text>
</comment>